<dbReference type="AlphaFoldDB" id="A0A412X0Q7"/>
<reference evidence="3 4" key="1">
    <citation type="submission" date="2018-08" db="EMBL/GenBank/DDBJ databases">
        <title>A genome reference for cultivated species of the human gut microbiota.</title>
        <authorList>
            <person name="Zou Y."/>
            <person name="Xue W."/>
            <person name="Luo G."/>
        </authorList>
    </citation>
    <scope>NUCLEOTIDE SEQUENCE [LARGE SCALE GENOMIC DNA]</scope>
    <source>
        <strain evidence="3 4">AF14-49</strain>
    </source>
</reference>
<accession>A0A412X0Q7</accession>
<dbReference type="InterPro" id="IPR050620">
    <property type="entry name" value="Thioredoxin_H-type-like"/>
</dbReference>
<sequence length="463" mass="51946">MMRRIFFTIAILLFSWNVFSQGIQFEIGSWKEVLQKAKQENKLIFVDLYTTWCGPCKKMAAETFPQQAVGDYFNKNFVNYKIDAEKGEGPELAGKYEVSAYPTLVFVNAAGELVYKFMGVRTADKLIAEGEKAVRLYALAPSIAAMEKEYEQGKRGKVFLGEYYALLKESGAGGGIVLNEYLKCLSDEELLLEENVSNIGNISIFDPVLFDRLVKGIKKVEGENKKLGNRLNTSVMKSLSACFATCVKEKDEKALEGILGVKAGLGNLENGMSAMMGGGKSYLPAEQLRLDFYSNNRLDDKFKTLMSEYMIAQQQENSIDSLRKTEEITNRHFEMLIDSARMKNDSAAIVSIRKTMGMASLFGGVKYKLLSSFVISATRHYWKITDQQNVGEKKKCIAWVNYAYQLDRTPATAWGCADLLEEIGEKQGAKKFLNDVLEVIKNNSLSDADPKDIQSVTERVEKM</sequence>
<dbReference type="Pfam" id="PF00085">
    <property type="entry name" value="Thioredoxin"/>
    <property type="match status" value="1"/>
</dbReference>
<evidence type="ECO:0000259" key="2">
    <source>
        <dbReference type="PROSITE" id="PS51352"/>
    </source>
</evidence>
<evidence type="ECO:0000313" key="4">
    <source>
        <dbReference type="Proteomes" id="UP000283589"/>
    </source>
</evidence>
<dbReference type="SUPFAM" id="SSF52833">
    <property type="entry name" value="Thioredoxin-like"/>
    <property type="match status" value="1"/>
</dbReference>
<dbReference type="RefSeq" id="WP_118260368.1">
    <property type="nucleotide sequence ID" value="NZ_CALBWO010000071.1"/>
</dbReference>
<dbReference type="PROSITE" id="PS00194">
    <property type="entry name" value="THIOREDOXIN_1"/>
    <property type="match status" value="1"/>
</dbReference>
<dbReference type="Gene3D" id="3.40.30.10">
    <property type="entry name" value="Glutaredoxin"/>
    <property type="match status" value="1"/>
</dbReference>
<dbReference type="PANTHER" id="PTHR10438">
    <property type="entry name" value="THIOREDOXIN"/>
    <property type="match status" value="1"/>
</dbReference>
<protein>
    <submittedName>
        <fullName evidence="3">DUF255 domain-containing protein</fullName>
    </submittedName>
</protein>
<proteinExistence type="predicted"/>
<evidence type="ECO:0000256" key="1">
    <source>
        <dbReference type="ARBA" id="ARBA00023284"/>
    </source>
</evidence>
<dbReference type="STRING" id="1121130.GCA_000519105_01637"/>
<feature type="domain" description="Thioredoxin" evidence="2">
    <location>
        <begin position="12"/>
        <end position="135"/>
    </location>
</feature>
<name>A0A412X0Q7_9BACT</name>
<evidence type="ECO:0000313" key="3">
    <source>
        <dbReference type="EMBL" id="RGV33716.1"/>
    </source>
</evidence>
<keyword evidence="1" id="KW-0676">Redox-active center</keyword>
<dbReference type="InterPro" id="IPR036249">
    <property type="entry name" value="Thioredoxin-like_sf"/>
</dbReference>
<dbReference type="PANTHER" id="PTHR10438:SF468">
    <property type="entry name" value="THIOREDOXIN-1-RELATED"/>
    <property type="match status" value="1"/>
</dbReference>
<comment type="caution">
    <text evidence="3">The sequence shown here is derived from an EMBL/GenBank/DDBJ whole genome shotgun (WGS) entry which is preliminary data.</text>
</comment>
<dbReference type="CDD" id="cd02947">
    <property type="entry name" value="TRX_family"/>
    <property type="match status" value="1"/>
</dbReference>
<dbReference type="InterPro" id="IPR013766">
    <property type="entry name" value="Thioredoxin_domain"/>
</dbReference>
<gene>
    <name evidence="3" type="ORF">DWW18_09935</name>
</gene>
<dbReference type="PROSITE" id="PS51352">
    <property type="entry name" value="THIOREDOXIN_2"/>
    <property type="match status" value="1"/>
</dbReference>
<dbReference type="EMBL" id="QRZA01000011">
    <property type="protein sequence ID" value="RGV33716.1"/>
    <property type="molecule type" value="Genomic_DNA"/>
</dbReference>
<dbReference type="InterPro" id="IPR017937">
    <property type="entry name" value="Thioredoxin_CS"/>
</dbReference>
<dbReference type="Proteomes" id="UP000283589">
    <property type="component" value="Unassembled WGS sequence"/>
</dbReference>
<organism evidence="3 4">
    <name type="scientific">Butyricimonas virosa</name>
    <dbReference type="NCBI Taxonomy" id="544645"/>
    <lineage>
        <taxon>Bacteria</taxon>
        <taxon>Pseudomonadati</taxon>
        <taxon>Bacteroidota</taxon>
        <taxon>Bacteroidia</taxon>
        <taxon>Bacteroidales</taxon>
        <taxon>Odoribacteraceae</taxon>
        <taxon>Butyricimonas</taxon>
    </lineage>
</organism>